<evidence type="ECO:0000313" key="4">
    <source>
        <dbReference type="EMBL" id="QQB46001.1"/>
    </source>
</evidence>
<keyword evidence="4" id="KW-0347">Helicase</keyword>
<proteinExistence type="predicted"/>
<dbReference type="FunFam" id="3.40.50.300:FF:000533">
    <property type="entry name" value="Helicase, Snf2 family"/>
    <property type="match status" value="1"/>
</dbReference>
<dbReference type="Pfam" id="PF00271">
    <property type="entry name" value="Helicase_C"/>
    <property type="match status" value="1"/>
</dbReference>
<feature type="domain" description="Helicase C-terminal" evidence="3">
    <location>
        <begin position="856"/>
        <end position="1011"/>
    </location>
</feature>
<keyword evidence="4" id="KW-0067">ATP-binding</keyword>
<dbReference type="GO" id="GO:0005524">
    <property type="term" value="F:ATP binding"/>
    <property type="evidence" value="ECO:0007669"/>
    <property type="project" value="InterPro"/>
</dbReference>
<organism evidence="4 5">
    <name type="scientific">Corynebacterium glucuronolyticum</name>
    <dbReference type="NCBI Taxonomy" id="39791"/>
    <lineage>
        <taxon>Bacteria</taxon>
        <taxon>Bacillati</taxon>
        <taxon>Actinomycetota</taxon>
        <taxon>Actinomycetes</taxon>
        <taxon>Mycobacteriales</taxon>
        <taxon>Corynebacteriaceae</taxon>
        <taxon>Corynebacterium</taxon>
    </lineage>
</organism>
<dbReference type="InterPro" id="IPR022138">
    <property type="entry name" value="DUF3670"/>
</dbReference>
<dbReference type="Gene3D" id="3.40.50.300">
    <property type="entry name" value="P-loop containing nucleotide triphosphate hydrolases"/>
    <property type="match status" value="1"/>
</dbReference>
<evidence type="ECO:0000313" key="5">
    <source>
        <dbReference type="Proteomes" id="UP000596145"/>
    </source>
</evidence>
<accession>A0A7T4EEP9</accession>
<evidence type="ECO:0000256" key="1">
    <source>
        <dbReference type="ARBA" id="ARBA00022801"/>
    </source>
</evidence>
<dbReference type="EMBL" id="CP066007">
    <property type="protein sequence ID" value="QQB46001.1"/>
    <property type="molecule type" value="Genomic_DNA"/>
</dbReference>
<dbReference type="OrthoDB" id="9760715at2"/>
<feature type="domain" description="Helicase ATP-binding" evidence="2">
    <location>
        <begin position="564"/>
        <end position="727"/>
    </location>
</feature>
<dbReference type="CDD" id="cd18793">
    <property type="entry name" value="SF2_C_SNF"/>
    <property type="match status" value="1"/>
</dbReference>
<dbReference type="GO" id="GO:0016787">
    <property type="term" value="F:hydrolase activity"/>
    <property type="evidence" value="ECO:0007669"/>
    <property type="project" value="UniProtKB-KW"/>
</dbReference>
<reference evidence="4 5" key="1">
    <citation type="submission" date="2020-12" db="EMBL/GenBank/DDBJ databases">
        <title>FDA dAtabase for Regulatory Grade micrObial Sequences (FDA-ARGOS): Supporting development and validation of Infectious Disease Dx tests.</title>
        <authorList>
            <person name="Sproer C."/>
            <person name="Gronow S."/>
            <person name="Severitt S."/>
            <person name="Schroder I."/>
            <person name="Tallon L."/>
            <person name="Sadzewicz L."/>
            <person name="Zhao X."/>
            <person name="Boylan J."/>
            <person name="Ott S."/>
            <person name="Bowen H."/>
            <person name="Vavikolanu K."/>
            <person name="Mehta A."/>
            <person name="Aluvathingal J."/>
            <person name="Nadendla S."/>
            <person name="Lowell S."/>
            <person name="Myers T."/>
            <person name="Yan Y."/>
            <person name="Sichtig H."/>
        </authorList>
    </citation>
    <scope>NUCLEOTIDE SEQUENCE [LARGE SCALE GENOMIC DNA]</scope>
    <source>
        <strain evidence="4 5">FDAARGOS_1053</strain>
    </source>
</reference>
<keyword evidence="4" id="KW-0547">Nucleotide-binding</keyword>
<dbReference type="Pfam" id="PF12419">
    <property type="entry name" value="DUF3670"/>
    <property type="match status" value="1"/>
</dbReference>
<dbReference type="SUPFAM" id="SSF52540">
    <property type="entry name" value="P-loop containing nucleoside triphosphate hydrolases"/>
    <property type="match status" value="2"/>
</dbReference>
<dbReference type="GO" id="GO:0004386">
    <property type="term" value="F:helicase activity"/>
    <property type="evidence" value="ECO:0007669"/>
    <property type="project" value="UniProtKB-KW"/>
</dbReference>
<dbReference type="AlphaFoldDB" id="A0A7T4EEP9"/>
<dbReference type="SMART" id="SM00487">
    <property type="entry name" value="DEXDc"/>
    <property type="match status" value="1"/>
</dbReference>
<dbReference type="InterPro" id="IPR000330">
    <property type="entry name" value="SNF2_N"/>
</dbReference>
<dbReference type="PANTHER" id="PTHR10799">
    <property type="entry name" value="SNF2/RAD54 HELICASE FAMILY"/>
    <property type="match status" value="1"/>
</dbReference>
<dbReference type="InterPro" id="IPR038718">
    <property type="entry name" value="SNF2-like_sf"/>
</dbReference>
<dbReference type="PROSITE" id="PS51192">
    <property type="entry name" value="HELICASE_ATP_BIND_1"/>
    <property type="match status" value="1"/>
</dbReference>
<name>A0A7T4EEP9_9CORY</name>
<dbReference type="GeneID" id="92759751"/>
<evidence type="ECO:0000259" key="3">
    <source>
        <dbReference type="PROSITE" id="PS51194"/>
    </source>
</evidence>
<dbReference type="InterPro" id="IPR049730">
    <property type="entry name" value="SNF2/RAD54-like_C"/>
</dbReference>
<keyword evidence="1" id="KW-0378">Hydrolase</keyword>
<dbReference type="Gene3D" id="3.40.50.10810">
    <property type="entry name" value="Tandem AAA-ATPase domain"/>
    <property type="match status" value="1"/>
</dbReference>
<dbReference type="Proteomes" id="UP000596145">
    <property type="component" value="Chromosome"/>
</dbReference>
<gene>
    <name evidence="4" type="ORF">I6I10_11145</name>
</gene>
<dbReference type="InterPro" id="IPR014001">
    <property type="entry name" value="Helicase_ATP-bd"/>
</dbReference>
<dbReference type="RefSeq" id="WP_084035836.1">
    <property type="nucleotide sequence ID" value="NZ_CP066007.1"/>
</dbReference>
<dbReference type="InterPro" id="IPR001650">
    <property type="entry name" value="Helicase_C-like"/>
</dbReference>
<evidence type="ECO:0000259" key="2">
    <source>
        <dbReference type="PROSITE" id="PS51192"/>
    </source>
</evidence>
<dbReference type="Pfam" id="PF00176">
    <property type="entry name" value="SNF2-rel_dom"/>
    <property type="match status" value="1"/>
</dbReference>
<dbReference type="InterPro" id="IPR027417">
    <property type="entry name" value="P-loop_NTPase"/>
</dbReference>
<protein>
    <submittedName>
        <fullName evidence="4">DEAD/DEAH box helicase</fullName>
    </submittedName>
</protein>
<dbReference type="SMART" id="SM00490">
    <property type="entry name" value="HELICc"/>
    <property type="match status" value="1"/>
</dbReference>
<dbReference type="PROSITE" id="PS51194">
    <property type="entry name" value="HELICASE_CTER"/>
    <property type="match status" value="1"/>
</dbReference>
<dbReference type="CDD" id="cd18012">
    <property type="entry name" value="DEXQc_arch_SWI2_SNF2"/>
    <property type="match status" value="1"/>
</dbReference>
<sequence>MVAFKLHGLFEPSGGLRLWIERVIGHKVVRPDEVPDQTFPPAIENLVSRHAFTRLYSAVLLTPKENKVSLRIPTAALAPKEAILLLEEVYSAGTSRGIPKDQKDSLAPDLWWLATMVAGLGRFVDAGRVVIRCSFQDDAWWPEWELTRSVEERTWLAAMQAAAPGIIVLNTPTNAAETVARHWVHWITNAALADEVDKARPYDLHPFLQSLLTSSPLGRFSPHVITNLNKWKDTLTSTAVSLVFLVEEGADDSLSDSPWIVRTKVREGTAVLSPVRIGQYDQGTKRKIKELHSKATAITSLLDPTAHGRGTARTLDDGDWDLQLTTEEILAFVNEDVDELKAAGFEVLFPRAWTSASVKAKIRTQSSDEARVTGPAKFGLDNIVAYDWHLSVGDTELTDAEMRELIHSSTDLVKIRGSWVHVDGASLRRVREYMAELAGHDIDALQAKIEKLNWKIVEAKKPDNVTPSGHNPVLEGLLKERDKAEEELENLLTADNVEGESSIERIRALALQEANNKDLQFTGNSWTASLVGTGFQVAPEPVDLPPTVTATLRPYQERGVAWLAWMSSRNLGAVLADDMGLGKTLQVLSLIAYEREQDLQRPPTLVVAPTSVISNWKAEAERFVPSLKVALHHGSSRKKGEELARQVQDLHILVTSYGTVVRDFLELQKLEWDHVIVDEAQAIKNTSTTTHRAVRSIHPRQRIALTGTPVENRLSEMRAILDFCNPGILGSATFFRNHFARPIERDKDSDLARRFQALTQPFILRRLKTDTAVIDELPEKREQVITVKMTPEQAALYKSYVDDVQRKLQEQKMGGIQYRGIVLASLTRIKQICNHPAHFLGDGSEMTHHGKHRSGKVEKLMEIVDAALLRERRVLIFTQYTAFGTMLQHYLAERTGIDIPFLHGGVPQKMRTRMVADFQSEGGPPIFILSLKAGGTGLNLTAATEVVHMDRWWNPAVEDQATDRAYRIGQESDVHVYKMVAAGTLEEKIQKVLEEKTALAGSVVGTGEGWITELDPQQLSQLMAYRSEAERTAHDVTRF</sequence>